<reference evidence="2 3" key="1">
    <citation type="submission" date="2018-11" db="EMBL/GenBank/DDBJ databases">
        <authorList>
            <person name="Zhou Z."/>
            <person name="Wang G."/>
        </authorList>
    </citation>
    <scope>NUCLEOTIDE SEQUENCE [LARGE SCALE GENOMIC DNA]</scope>
    <source>
        <strain evidence="2 3">KCTC52004</strain>
    </source>
</reference>
<dbReference type="OrthoDB" id="2867208at2"/>
<sequence>MKKLFICLFAATLFLGCSKDDDKVAEPQRIYGPSLPMGNGNVKTWILLDADGNPSSIGFTRSKEAFDNLPATLPETAYMLALPDAATSKTPFQHVMINWNPQGHEPAGIYNVPHFDFHFYIQPMTETMAIPTYDKAMAKFDNLPPSGSIHADFAKGPGGVPMMGAHWSDTTSPEFKGQPFTETFVFGSYDGKVTFWEQMVTMSYLKTAPMLDKAIKLPTKYEKAGYYPTRYTIKTNTDGSQDIALEGFTKR</sequence>
<evidence type="ECO:0000259" key="1">
    <source>
        <dbReference type="Pfam" id="PF18197"/>
    </source>
</evidence>
<dbReference type="AlphaFoldDB" id="A0A3P1BZX6"/>
<dbReference type="RefSeq" id="WP_124869994.1">
    <property type="nucleotide sequence ID" value="NZ_RQJO01000007.1"/>
</dbReference>
<evidence type="ECO:0000313" key="3">
    <source>
        <dbReference type="Proteomes" id="UP000271925"/>
    </source>
</evidence>
<accession>A0A3P1BZX6</accession>
<feature type="domain" description="TTHB210-like" evidence="1">
    <location>
        <begin position="49"/>
        <end position="99"/>
    </location>
</feature>
<proteinExistence type="predicted"/>
<organism evidence="2 3">
    <name type="scientific">Larkinella rosea</name>
    <dbReference type="NCBI Taxonomy" id="2025312"/>
    <lineage>
        <taxon>Bacteria</taxon>
        <taxon>Pseudomonadati</taxon>
        <taxon>Bacteroidota</taxon>
        <taxon>Cytophagia</taxon>
        <taxon>Cytophagales</taxon>
        <taxon>Spirosomataceae</taxon>
        <taxon>Larkinella</taxon>
    </lineage>
</organism>
<keyword evidence="3" id="KW-1185">Reference proteome</keyword>
<gene>
    <name evidence="2" type="ORF">EHT25_02235</name>
</gene>
<protein>
    <recommendedName>
        <fullName evidence="1">TTHB210-like domain-containing protein</fullName>
    </recommendedName>
</protein>
<dbReference type="PROSITE" id="PS51257">
    <property type="entry name" value="PROKAR_LIPOPROTEIN"/>
    <property type="match status" value="1"/>
</dbReference>
<dbReference type="CDD" id="cd11669">
    <property type="entry name" value="TTHB210-like"/>
    <property type="match status" value="1"/>
</dbReference>
<dbReference type="InterPro" id="IPR033786">
    <property type="entry name" value="TTHB210-like"/>
</dbReference>
<dbReference type="EMBL" id="RQJO01000007">
    <property type="protein sequence ID" value="RRB06637.1"/>
    <property type="molecule type" value="Genomic_DNA"/>
</dbReference>
<comment type="caution">
    <text evidence="2">The sequence shown here is derived from an EMBL/GenBank/DDBJ whole genome shotgun (WGS) entry which is preliminary data.</text>
</comment>
<dbReference type="InterPro" id="IPR040832">
    <property type="entry name" value="TTHB210-like_dom"/>
</dbReference>
<name>A0A3P1BZX6_9BACT</name>
<dbReference type="Pfam" id="PF18197">
    <property type="entry name" value="TTHB210-like"/>
    <property type="match status" value="1"/>
</dbReference>
<evidence type="ECO:0000313" key="2">
    <source>
        <dbReference type="EMBL" id="RRB06637.1"/>
    </source>
</evidence>
<dbReference type="Proteomes" id="UP000271925">
    <property type="component" value="Unassembled WGS sequence"/>
</dbReference>